<evidence type="ECO:0000313" key="2">
    <source>
        <dbReference type="Proteomes" id="UP000237911"/>
    </source>
</evidence>
<dbReference type="RefSeq" id="WP_105295730.1">
    <property type="nucleotide sequence ID" value="NZ_PUEV01000106.1"/>
</dbReference>
<keyword evidence="2" id="KW-1185">Reference proteome</keyword>
<proteinExistence type="predicted"/>
<reference evidence="1 2" key="1">
    <citation type="submission" date="2018-02" db="EMBL/GenBank/DDBJ databases">
        <title>Draft genome sequence of Mycobacterium virginiense isolated from mud of a swine farm in Japan.</title>
        <authorList>
            <person name="Ohya K."/>
        </authorList>
    </citation>
    <scope>NUCLEOTIDE SEQUENCE [LARGE SCALE GENOMIC DNA]</scope>
    <source>
        <strain evidence="1 2">GF75</strain>
    </source>
</reference>
<comment type="caution">
    <text evidence="1">The sequence shown here is derived from an EMBL/GenBank/DDBJ whole genome shotgun (WGS) entry which is preliminary data.</text>
</comment>
<organism evidence="1 2">
    <name type="scientific">Mycolicibacter virginiensis</name>
    <dbReference type="NCBI Taxonomy" id="1795032"/>
    <lineage>
        <taxon>Bacteria</taxon>
        <taxon>Bacillati</taxon>
        <taxon>Actinomycetota</taxon>
        <taxon>Actinomycetes</taxon>
        <taxon>Mycobacteriales</taxon>
        <taxon>Mycobacteriaceae</taxon>
        <taxon>Mycolicibacter</taxon>
    </lineage>
</organism>
<dbReference type="AlphaFoldDB" id="A0A9X7NWV9"/>
<gene>
    <name evidence="1" type="ORF">C5U48_20720</name>
</gene>
<evidence type="ECO:0000313" key="1">
    <source>
        <dbReference type="EMBL" id="PQM50305.1"/>
    </source>
</evidence>
<sequence length="63" mass="7114">MSNEDRTAIEWKAKQLGYSSAQHWIRECIKPAVEQAKYEKRVDDGAAQEVAIAEEVFCSGKGR</sequence>
<name>A0A9X7NWV9_9MYCO</name>
<accession>A0A9X7NWV9</accession>
<dbReference type="Proteomes" id="UP000237911">
    <property type="component" value="Unassembled WGS sequence"/>
</dbReference>
<protein>
    <submittedName>
        <fullName evidence="1">Uncharacterized protein</fullName>
    </submittedName>
</protein>
<dbReference type="EMBL" id="PUEV01000106">
    <property type="protein sequence ID" value="PQM50305.1"/>
    <property type="molecule type" value="Genomic_DNA"/>
</dbReference>